<keyword evidence="1" id="KW-0472">Membrane</keyword>
<protein>
    <submittedName>
        <fullName evidence="2">Uncharacterized protein</fullName>
    </submittedName>
</protein>
<dbReference type="EMBL" id="MN175499">
    <property type="protein sequence ID" value="QID06434.1"/>
    <property type="molecule type" value="Genomic_DNA"/>
</dbReference>
<evidence type="ECO:0000256" key="1">
    <source>
        <dbReference type="SAM" id="Phobius"/>
    </source>
</evidence>
<name>A0A6G6AC84_9VIRU</name>
<proteinExistence type="predicted"/>
<keyword evidence="1" id="KW-1133">Transmembrane helix</keyword>
<feature type="transmembrane region" description="Helical" evidence="1">
    <location>
        <begin position="7"/>
        <end position="29"/>
    </location>
</feature>
<sequence>MNSYTYYELIVTATTIIGLLFGFSVGYIYTFLQDKYINNDNLYVNKDNIKYICAAMGTFIGYVSGIIFFLLNQIN</sequence>
<evidence type="ECO:0000313" key="2">
    <source>
        <dbReference type="EMBL" id="QID06434.1"/>
    </source>
</evidence>
<feature type="transmembrane region" description="Helical" evidence="1">
    <location>
        <begin position="49"/>
        <end position="71"/>
    </location>
</feature>
<accession>A0A6G6AC84</accession>
<keyword evidence="1" id="KW-0812">Transmembrane</keyword>
<organism evidence="2">
    <name type="scientific">Borely moumouvirus</name>
    <dbReference type="NCBI Taxonomy" id="2712067"/>
    <lineage>
        <taxon>Viruses</taxon>
        <taxon>Varidnaviria</taxon>
        <taxon>Bamfordvirae</taxon>
        <taxon>Nucleocytoviricota</taxon>
        <taxon>Megaviricetes</taxon>
        <taxon>Imitervirales</taxon>
        <taxon>Mimiviridae</taxon>
        <taxon>Megamimivirinae</taxon>
        <taxon>Moumouvirus</taxon>
    </lineage>
</organism>
<reference evidence="2" key="1">
    <citation type="submission" date="2019-07" db="EMBL/GenBank/DDBJ databases">
        <title>The discovery of a new lineage B mimivirus raises questions about particles surface fibrils.</title>
        <authorList>
            <person name="Silva L.K.S."/>
            <person name="Rodrigues R.A.L."/>
            <person name="Andrade A.C.S.P."/>
            <person name="Hikida H."/>
            <person name="Andreani J."/>
            <person name="Levasseur A."/>
            <person name="La Scola B."/>
            <person name="Abrahao J.S."/>
        </authorList>
    </citation>
    <scope>NUCLEOTIDE SEQUENCE</scope>
    <source>
        <strain evidence="2">B60</strain>
    </source>
</reference>